<dbReference type="Pfam" id="PF13302">
    <property type="entry name" value="Acetyltransf_3"/>
    <property type="match status" value="1"/>
</dbReference>
<proteinExistence type="predicted"/>
<protein>
    <submittedName>
        <fullName evidence="2">GNAT family protein</fullName>
    </submittedName>
</protein>
<gene>
    <name evidence="2" type="ORF">GCM10009838_48470</name>
</gene>
<accession>A0ABN2S7P0</accession>
<dbReference type="EMBL" id="BAAAQM010000028">
    <property type="protein sequence ID" value="GAA1981499.1"/>
    <property type="molecule type" value="Genomic_DNA"/>
</dbReference>
<dbReference type="InterPro" id="IPR000182">
    <property type="entry name" value="GNAT_dom"/>
</dbReference>
<dbReference type="SUPFAM" id="SSF55729">
    <property type="entry name" value="Acyl-CoA N-acyltransferases (Nat)"/>
    <property type="match status" value="1"/>
</dbReference>
<dbReference type="PANTHER" id="PTHR43441:SF6">
    <property type="entry name" value="N-ACETYLTRANSFERASE DOMAIN-CONTAINING PROTEIN"/>
    <property type="match status" value="1"/>
</dbReference>
<dbReference type="Gene3D" id="3.40.630.30">
    <property type="match status" value="1"/>
</dbReference>
<name>A0ABN2S7P0_9ACTN</name>
<reference evidence="2 3" key="1">
    <citation type="journal article" date="2019" name="Int. J. Syst. Evol. Microbiol.">
        <title>The Global Catalogue of Microorganisms (GCM) 10K type strain sequencing project: providing services to taxonomists for standard genome sequencing and annotation.</title>
        <authorList>
            <consortium name="The Broad Institute Genomics Platform"/>
            <consortium name="The Broad Institute Genome Sequencing Center for Infectious Disease"/>
            <person name="Wu L."/>
            <person name="Ma J."/>
        </authorList>
    </citation>
    <scope>NUCLEOTIDE SEQUENCE [LARGE SCALE GENOMIC DNA]</scope>
    <source>
        <strain evidence="2 3">JCM 16013</strain>
    </source>
</reference>
<evidence type="ECO:0000259" key="1">
    <source>
        <dbReference type="PROSITE" id="PS51186"/>
    </source>
</evidence>
<organism evidence="2 3">
    <name type="scientific">Catenulispora subtropica</name>
    <dbReference type="NCBI Taxonomy" id="450798"/>
    <lineage>
        <taxon>Bacteria</taxon>
        <taxon>Bacillati</taxon>
        <taxon>Actinomycetota</taxon>
        <taxon>Actinomycetes</taxon>
        <taxon>Catenulisporales</taxon>
        <taxon>Catenulisporaceae</taxon>
        <taxon>Catenulispora</taxon>
    </lineage>
</organism>
<dbReference type="PROSITE" id="PS51186">
    <property type="entry name" value="GNAT"/>
    <property type="match status" value="1"/>
</dbReference>
<sequence>MTYDTTESSVRLRQYTLEDCTIHEANPDAPDDRFNFFGFPVPGRLRRLVESGEVFPKPGDVHGRLAIEADGDYIGGVSWHPEHYGPIQAPAINFGITLLPKARGKGYGTEAQRLLVAYLFATTTVFRIEAATDVENIAEQRALEKAGLLREGVLRGSHYREGTYNDMVIYAITRADFEAARKAASAAKVTTGFSASR</sequence>
<dbReference type="RefSeq" id="WP_344659388.1">
    <property type="nucleotide sequence ID" value="NZ_BAAAQM010000028.1"/>
</dbReference>
<dbReference type="PANTHER" id="PTHR43441">
    <property type="entry name" value="RIBOSOMAL-PROTEIN-SERINE ACETYLTRANSFERASE"/>
    <property type="match status" value="1"/>
</dbReference>
<dbReference type="InterPro" id="IPR051908">
    <property type="entry name" value="Ribosomal_N-acetyltransferase"/>
</dbReference>
<dbReference type="InterPro" id="IPR016181">
    <property type="entry name" value="Acyl_CoA_acyltransferase"/>
</dbReference>
<comment type="caution">
    <text evidence="2">The sequence shown here is derived from an EMBL/GenBank/DDBJ whole genome shotgun (WGS) entry which is preliminary data.</text>
</comment>
<feature type="domain" description="N-acetyltransferase" evidence="1">
    <location>
        <begin position="10"/>
        <end position="175"/>
    </location>
</feature>
<dbReference type="Proteomes" id="UP001499854">
    <property type="component" value="Unassembled WGS sequence"/>
</dbReference>
<keyword evidence="3" id="KW-1185">Reference proteome</keyword>
<evidence type="ECO:0000313" key="3">
    <source>
        <dbReference type="Proteomes" id="UP001499854"/>
    </source>
</evidence>
<evidence type="ECO:0000313" key="2">
    <source>
        <dbReference type="EMBL" id="GAA1981499.1"/>
    </source>
</evidence>